<proteinExistence type="predicted"/>
<evidence type="ECO:0000313" key="2">
    <source>
        <dbReference type="Proteomes" id="UP001234989"/>
    </source>
</evidence>
<reference evidence="1" key="1">
    <citation type="submission" date="2023-08" db="EMBL/GenBank/DDBJ databases">
        <title>A de novo genome assembly of Solanum verrucosum Schlechtendal, a Mexican diploid species geographically isolated from the other diploid A-genome species in potato relatives.</title>
        <authorList>
            <person name="Hosaka K."/>
        </authorList>
    </citation>
    <scope>NUCLEOTIDE SEQUENCE</scope>
    <source>
        <tissue evidence="1">Young leaves</tissue>
    </source>
</reference>
<keyword evidence="2" id="KW-1185">Reference proteome</keyword>
<organism evidence="1 2">
    <name type="scientific">Solanum verrucosum</name>
    <dbReference type="NCBI Taxonomy" id="315347"/>
    <lineage>
        <taxon>Eukaryota</taxon>
        <taxon>Viridiplantae</taxon>
        <taxon>Streptophyta</taxon>
        <taxon>Embryophyta</taxon>
        <taxon>Tracheophyta</taxon>
        <taxon>Spermatophyta</taxon>
        <taxon>Magnoliopsida</taxon>
        <taxon>eudicotyledons</taxon>
        <taxon>Gunneridae</taxon>
        <taxon>Pentapetalae</taxon>
        <taxon>asterids</taxon>
        <taxon>lamiids</taxon>
        <taxon>Solanales</taxon>
        <taxon>Solanaceae</taxon>
        <taxon>Solanoideae</taxon>
        <taxon>Solaneae</taxon>
        <taxon>Solanum</taxon>
    </lineage>
</organism>
<sequence>MKLRPLIYPIFKMHILLNHPQQQCCQTKYKQGLPLQVLRISQQALLVIY</sequence>
<name>A0AAF0QCP7_SOLVR</name>
<accession>A0AAF0QCP7</accession>
<gene>
    <name evidence="1" type="ORF">MTR67_014083</name>
</gene>
<evidence type="ECO:0000313" key="1">
    <source>
        <dbReference type="EMBL" id="WMV20698.1"/>
    </source>
</evidence>
<protein>
    <submittedName>
        <fullName evidence="1">Uncharacterized protein</fullName>
    </submittedName>
</protein>
<dbReference type="EMBL" id="CP133614">
    <property type="protein sequence ID" value="WMV20698.1"/>
    <property type="molecule type" value="Genomic_DNA"/>
</dbReference>
<dbReference type="Proteomes" id="UP001234989">
    <property type="component" value="Chromosome 3"/>
</dbReference>
<dbReference type="AlphaFoldDB" id="A0AAF0QCP7"/>